<feature type="region of interest" description="Disordered" evidence="1">
    <location>
        <begin position="89"/>
        <end position="122"/>
    </location>
</feature>
<dbReference type="EMBL" id="JANPWB010000010">
    <property type="protein sequence ID" value="KAJ1145348.1"/>
    <property type="molecule type" value="Genomic_DNA"/>
</dbReference>
<sequence>MCHQASRSVILRYNSYGIDEAIGDVISDDTSDVLRNRTFIQNVSCEDHTNEAIYIMQADTVIVGSVSEAPRSQSANLRRSMSCETLYHPHYPLQESDPPRTAKVTLSVEEEEGKSSPEPSQA</sequence>
<proteinExistence type="predicted"/>
<dbReference type="Proteomes" id="UP001066276">
    <property type="component" value="Chromosome 6"/>
</dbReference>
<reference evidence="2" key="1">
    <citation type="journal article" date="2022" name="bioRxiv">
        <title>Sequencing and chromosome-scale assembly of the giantPleurodeles waltlgenome.</title>
        <authorList>
            <person name="Brown T."/>
            <person name="Elewa A."/>
            <person name="Iarovenko S."/>
            <person name="Subramanian E."/>
            <person name="Araus A.J."/>
            <person name="Petzold A."/>
            <person name="Susuki M."/>
            <person name="Suzuki K.-i.T."/>
            <person name="Hayashi T."/>
            <person name="Toyoda A."/>
            <person name="Oliveira C."/>
            <person name="Osipova E."/>
            <person name="Leigh N.D."/>
            <person name="Simon A."/>
            <person name="Yun M.H."/>
        </authorList>
    </citation>
    <scope>NUCLEOTIDE SEQUENCE</scope>
    <source>
        <strain evidence="2">20211129_DDA</strain>
        <tissue evidence="2">Liver</tissue>
    </source>
</reference>
<name>A0AAV7R3K5_PLEWA</name>
<accession>A0AAV7R3K5</accession>
<evidence type="ECO:0000256" key="1">
    <source>
        <dbReference type="SAM" id="MobiDB-lite"/>
    </source>
</evidence>
<organism evidence="2 3">
    <name type="scientific">Pleurodeles waltl</name>
    <name type="common">Iberian ribbed newt</name>
    <dbReference type="NCBI Taxonomy" id="8319"/>
    <lineage>
        <taxon>Eukaryota</taxon>
        <taxon>Metazoa</taxon>
        <taxon>Chordata</taxon>
        <taxon>Craniata</taxon>
        <taxon>Vertebrata</taxon>
        <taxon>Euteleostomi</taxon>
        <taxon>Amphibia</taxon>
        <taxon>Batrachia</taxon>
        <taxon>Caudata</taxon>
        <taxon>Salamandroidea</taxon>
        <taxon>Salamandridae</taxon>
        <taxon>Pleurodelinae</taxon>
        <taxon>Pleurodeles</taxon>
    </lineage>
</organism>
<gene>
    <name evidence="2" type="ORF">NDU88_011637</name>
</gene>
<evidence type="ECO:0000313" key="2">
    <source>
        <dbReference type="EMBL" id="KAJ1145348.1"/>
    </source>
</evidence>
<evidence type="ECO:0000313" key="3">
    <source>
        <dbReference type="Proteomes" id="UP001066276"/>
    </source>
</evidence>
<dbReference type="PANTHER" id="PTHR47497">
    <property type="entry name" value="TUMOR NECROSIS FACTOR RECEPTOR SUPERFAMILY MEMBER 8"/>
    <property type="match status" value="1"/>
</dbReference>
<dbReference type="InterPro" id="IPR052862">
    <property type="entry name" value="TNFR_superfamily_member_8"/>
</dbReference>
<keyword evidence="3" id="KW-1185">Reference proteome</keyword>
<dbReference type="PANTHER" id="PTHR47497:SF1">
    <property type="entry name" value="TUMOR NECROSIS FACTOR RECEPTOR SUPERFAMILY MEMBER 8"/>
    <property type="match status" value="1"/>
</dbReference>
<protein>
    <submittedName>
        <fullName evidence="2">Uncharacterized protein</fullName>
    </submittedName>
</protein>
<dbReference type="AlphaFoldDB" id="A0AAV7R3K5"/>
<comment type="caution">
    <text evidence="2">The sequence shown here is derived from an EMBL/GenBank/DDBJ whole genome shotgun (WGS) entry which is preliminary data.</text>
</comment>